<dbReference type="AlphaFoldDB" id="A0AAV4FC82"/>
<dbReference type="Proteomes" id="UP000762676">
    <property type="component" value="Unassembled WGS sequence"/>
</dbReference>
<evidence type="ECO:0000313" key="2">
    <source>
        <dbReference type="Proteomes" id="UP000762676"/>
    </source>
</evidence>
<reference evidence="1 2" key="1">
    <citation type="journal article" date="2021" name="Elife">
        <title>Chloroplast acquisition without the gene transfer in kleptoplastic sea slugs, Plakobranchus ocellatus.</title>
        <authorList>
            <person name="Maeda T."/>
            <person name="Takahashi S."/>
            <person name="Yoshida T."/>
            <person name="Shimamura S."/>
            <person name="Takaki Y."/>
            <person name="Nagai Y."/>
            <person name="Toyoda A."/>
            <person name="Suzuki Y."/>
            <person name="Arimoto A."/>
            <person name="Ishii H."/>
            <person name="Satoh N."/>
            <person name="Nishiyama T."/>
            <person name="Hasebe M."/>
            <person name="Maruyama T."/>
            <person name="Minagawa J."/>
            <person name="Obokata J."/>
            <person name="Shigenobu S."/>
        </authorList>
    </citation>
    <scope>NUCLEOTIDE SEQUENCE [LARGE SCALE GENOMIC DNA]</scope>
</reference>
<sequence length="441" mass="49234">MGKAKPADLVPSAQSLKHFFDSELQWKIKLNKSPKHHLDYHFSRPDSNNKFYSYNVEETRVNTRDSKHFDSTITVQIVIREDGTVTPKFIYKVGNLGFGTEENAVTGRAFHIDMTSDAHEIKTGDHFIGFDFGTSNSSLCVLDSNKIKVTTLRQQSSSWSGLSACISQLPFPVAFSIRKFLSTTQKRDIPAAAREAFESCLAFMAYTAAAEASLSSPIDNLMRGFRHRSMGPLKAMLEAALRSIGKNAKFSNGFSDLFSSENKISLNKAIDDFNDHKHDKLGEQNATWQEYVELVVKVLSKSIENKLFGYSAECCAAPFSSDSYEGLFKVANDNAPFINSYTYTSNQNISDSFALLYDKDSGEALCLSPFIFWFYRSHTSAPHGCFWLDKKEGNDAIVKICDEKSSISSSELHSSLVQGFDKLYKDGKLLAGPIAIDMILR</sequence>
<accession>A0AAV4FC82</accession>
<organism evidence="1 2">
    <name type="scientific">Elysia marginata</name>
    <dbReference type="NCBI Taxonomy" id="1093978"/>
    <lineage>
        <taxon>Eukaryota</taxon>
        <taxon>Metazoa</taxon>
        <taxon>Spiralia</taxon>
        <taxon>Lophotrochozoa</taxon>
        <taxon>Mollusca</taxon>
        <taxon>Gastropoda</taxon>
        <taxon>Heterobranchia</taxon>
        <taxon>Euthyneura</taxon>
        <taxon>Panpulmonata</taxon>
        <taxon>Sacoglossa</taxon>
        <taxon>Placobranchoidea</taxon>
        <taxon>Plakobranchidae</taxon>
        <taxon>Elysia</taxon>
    </lineage>
</organism>
<name>A0AAV4FC82_9GAST</name>
<evidence type="ECO:0000313" key="1">
    <source>
        <dbReference type="EMBL" id="GFR71017.1"/>
    </source>
</evidence>
<protein>
    <submittedName>
        <fullName evidence="1">Uncharacterized protein</fullName>
    </submittedName>
</protein>
<gene>
    <name evidence="1" type="ORF">ElyMa_003801900</name>
</gene>
<proteinExistence type="predicted"/>
<dbReference type="EMBL" id="BMAT01007765">
    <property type="protein sequence ID" value="GFR71017.1"/>
    <property type="molecule type" value="Genomic_DNA"/>
</dbReference>
<keyword evidence="2" id="KW-1185">Reference proteome</keyword>
<comment type="caution">
    <text evidence="1">The sequence shown here is derived from an EMBL/GenBank/DDBJ whole genome shotgun (WGS) entry which is preliminary data.</text>
</comment>